<gene>
    <name evidence="7" type="ORF">H8E23_05085</name>
</gene>
<organism evidence="7 8">
    <name type="scientific">Candidatus Desulfatibia profunda</name>
    <dbReference type="NCBI Taxonomy" id="2841695"/>
    <lineage>
        <taxon>Bacteria</taxon>
        <taxon>Pseudomonadati</taxon>
        <taxon>Thermodesulfobacteriota</taxon>
        <taxon>Desulfobacteria</taxon>
        <taxon>Desulfobacterales</taxon>
        <taxon>Desulfobacterales incertae sedis</taxon>
        <taxon>Candidatus Desulfatibia</taxon>
    </lineage>
</organism>
<keyword evidence="4 5" id="KW-0472">Membrane</keyword>
<evidence type="ECO:0000313" key="8">
    <source>
        <dbReference type="Proteomes" id="UP000603434"/>
    </source>
</evidence>
<accession>A0A8J6NL38</accession>
<dbReference type="InterPro" id="IPR010445">
    <property type="entry name" value="LapA_dom"/>
</dbReference>
<evidence type="ECO:0000313" key="7">
    <source>
        <dbReference type="EMBL" id="MBC8360750.1"/>
    </source>
</evidence>
<sequence length="77" mass="8846">MTPKRIALIAIAILFAVFILQNAQVVEVRFLFWGTEASRAIVLLVTFFIGLVTGWLTVWKHKKPAGNYRKNNERPFN</sequence>
<dbReference type="Pfam" id="PF06305">
    <property type="entry name" value="LapA_dom"/>
    <property type="match status" value="1"/>
</dbReference>
<proteinExistence type="predicted"/>
<dbReference type="Proteomes" id="UP000603434">
    <property type="component" value="Unassembled WGS sequence"/>
</dbReference>
<name>A0A8J6NL38_9BACT</name>
<reference evidence="7 8" key="1">
    <citation type="submission" date="2020-08" db="EMBL/GenBank/DDBJ databases">
        <title>Bridging the membrane lipid divide: bacteria of the FCB group superphylum have the potential to synthesize archaeal ether lipids.</title>
        <authorList>
            <person name="Villanueva L."/>
            <person name="Von Meijenfeldt F.A.B."/>
            <person name="Westbye A.B."/>
            <person name="Yadav S."/>
            <person name="Hopmans E.C."/>
            <person name="Dutilh B.E."/>
            <person name="Sinninghe Damste J.S."/>
        </authorList>
    </citation>
    <scope>NUCLEOTIDE SEQUENCE [LARGE SCALE GENOMIC DNA]</scope>
    <source>
        <strain evidence="7">NIOZ-UU30</strain>
    </source>
</reference>
<protein>
    <submittedName>
        <fullName evidence="7">LapA family protein</fullName>
    </submittedName>
</protein>
<keyword evidence="1" id="KW-1003">Cell membrane</keyword>
<feature type="transmembrane region" description="Helical" evidence="5">
    <location>
        <begin position="41"/>
        <end position="59"/>
    </location>
</feature>
<evidence type="ECO:0000256" key="1">
    <source>
        <dbReference type="ARBA" id="ARBA00022475"/>
    </source>
</evidence>
<evidence type="ECO:0000256" key="3">
    <source>
        <dbReference type="ARBA" id="ARBA00022989"/>
    </source>
</evidence>
<dbReference type="PANTHER" id="PTHR41335">
    <property type="entry name" value="MEMBRANE PROTEIN-RELATED"/>
    <property type="match status" value="1"/>
</dbReference>
<evidence type="ECO:0000256" key="2">
    <source>
        <dbReference type="ARBA" id="ARBA00022692"/>
    </source>
</evidence>
<evidence type="ECO:0000259" key="6">
    <source>
        <dbReference type="Pfam" id="PF06305"/>
    </source>
</evidence>
<dbReference type="AlphaFoldDB" id="A0A8J6NL38"/>
<feature type="domain" description="Lipopolysaccharide assembly protein A" evidence="6">
    <location>
        <begin position="21"/>
        <end position="71"/>
    </location>
</feature>
<keyword evidence="2 5" id="KW-0812">Transmembrane</keyword>
<evidence type="ECO:0000256" key="5">
    <source>
        <dbReference type="SAM" id="Phobius"/>
    </source>
</evidence>
<dbReference type="EMBL" id="JACNJH010000104">
    <property type="protein sequence ID" value="MBC8360750.1"/>
    <property type="molecule type" value="Genomic_DNA"/>
</dbReference>
<dbReference type="PANTHER" id="PTHR41335:SF1">
    <property type="entry name" value="MEMBRANE PROTEIN"/>
    <property type="match status" value="1"/>
</dbReference>
<comment type="caution">
    <text evidence="7">The sequence shown here is derived from an EMBL/GenBank/DDBJ whole genome shotgun (WGS) entry which is preliminary data.</text>
</comment>
<dbReference type="GO" id="GO:0005886">
    <property type="term" value="C:plasma membrane"/>
    <property type="evidence" value="ECO:0007669"/>
    <property type="project" value="InterPro"/>
</dbReference>
<keyword evidence="3 5" id="KW-1133">Transmembrane helix</keyword>
<evidence type="ECO:0000256" key="4">
    <source>
        <dbReference type="ARBA" id="ARBA00023136"/>
    </source>
</evidence>